<evidence type="ECO:0000256" key="1">
    <source>
        <dbReference type="SAM" id="SignalP"/>
    </source>
</evidence>
<reference evidence="2" key="1">
    <citation type="journal article" date="2023" name="Genome Biol. Evol.">
        <title>First Whole Genome Sequence and Flow Cytometry Genome Size Data for the Lichen-Forming Fungus Ramalina farinacea (Ascomycota).</title>
        <authorList>
            <person name="Llewellyn T."/>
            <person name="Mian S."/>
            <person name="Hill R."/>
            <person name="Leitch I.J."/>
            <person name="Gaya E."/>
        </authorList>
    </citation>
    <scope>NUCLEOTIDE SEQUENCE</scope>
    <source>
        <strain evidence="2">LIQ254RAFAR</strain>
    </source>
</reference>
<dbReference type="EMBL" id="JAPUFD010000008">
    <property type="protein sequence ID" value="MDI1488892.1"/>
    <property type="molecule type" value="Genomic_DNA"/>
</dbReference>
<feature type="signal peptide" evidence="1">
    <location>
        <begin position="1"/>
        <end position="18"/>
    </location>
</feature>
<sequence length="209" mass="22708">MLCTPFVLFCLYRIIVTASIPNSTVTLTSSGLNATNICIGPHLQRPALEAGGRKIKVPATNLQFRLIYIRTALESPPVQAIETLVALLQTVRSYPQQQEYVLAPQDARRYWQSEAEHGLIRATIAALIPIPAPVGPDPALHPLLFQEAATFLNFLVDWLSIYPTGRAGDFTYLLERVTGGNVATNVATGGICTAPIEAPNNDTEKPDLS</sequence>
<keyword evidence="1" id="KW-0732">Signal</keyword>
<organism evidence="2 3">
    <name type="scientific">Ramalina farinacea</name>
    <dbReference type="NCBI Taxonomy" id="258253"/>
    <lineage>
        <taxon>Eukaryota</taxon>
        <taxon>Fungi</taxon>
        <taxon>Dikarya</taxon>
        <taxon>Ascomycota</taxon>
        <taxon>Pezizomycotina</taxon>
        <taxon>Lecanoromycetes</taxon>
        <taxon>OSLEUM clade</taxon>
        <taxon>Lecanoromycetidae</taxon>
        <taxon>Lecanorales</taxon>
        <taxon>Lecanorineae</taxon>
        <taxon>Ramalinaceae</taxon>
        <taxon>Ramalina</taxon>
    </lineage>
</organism>
<dbReference type="AlphaFoldDB" id="A0AA43QLY2"/>
<feature type="chain" id="PRO_5041322055" evidence="1">
    <location>
        <begin position="19"/>
        <end position="209"/>
    </location>
</feature>
<comment type="caution">
    <text evidence="2">The sequence shown here is derived from an EMBL/GenBank/DDBJ whole genome shotgun (WGS) entry which is preliminary data.</text>
</comment>
<accession>A0AA43QLY2</accession>
<evidence type="ECO:0000313" key="2">
    <source>
        <dbReference type="EMBL" id="MDI1488892.1"/>
    </source>
</evidence>
<evidence type="ECO:0000313" key="3">
    <source>
        <dbReference type="Proteomes" id="UP001161017"/>
    </source>
</evidence>
<keyword evidence="3" id="KW-1185">Reference proteome</keyword>
<dbReference type="Proteomes" id="UP001161017">
    <property type="component" value="Unassembled WGS sequence"/>
</dbReference>
<name>A0AA43QLY2_9LECA</name>
<gene>
    <name evidence="2" type="ORF">OHK93_008169</name>
</gene>
<protein>
    <submittedName>
        <fullName evidence="2">Uncharacterized protein</fullName>
    </submittedName>
</protein>
<proteinExistence type="predicted"/>